<protein>
    <submittedName>
        <fullName evidence="1">Uncharacterized protein</fullName>
    </submittedName>
</protein>
<name>A0A0C9XI24_9AGAR</name>
<reference evidence="1 2" key="1">
    <citation type="submission" date="2014-04" db="EMBL/GenBank/DDBJ databases">
        <authorList>
            <consortium name="DOE Joint Genome Institute"/>
            <person name="Kuo A."/>
            <person name="Kohler A."/>
            <person name="Nagy L.G."/>
            <person name="Floudas D."/>
            <person name="Copeland A."/>
            <person name="Barry K.W."/>
            <person name="Cichocki N."/>
            <person name="Veneault-Fourrey C."/>
            <person name="LaButti K."/>
            <person name="Lindquist E.A."/>
            <person name="Lipzen A."/>
            <person name="Lundell T."/>
            <person name="Morin E."/>
            <person name="Murat C."/>
            <person name="Sun H."/>
            <person name="Tunlid A."/>
            <person name="Henrissat B."/>
            <person name="Grigoriev I.V."/>
            <person name="Hibbett D.S."/>
            <person name="Martin F."/>
            <person name="Nordberg H.P."/>
            <person name="Cantor M.N."/>
            <person name="Hua S.X."/>
        </authorList>
    </citation>
    <scope>NUCLEOTIDE SEQUENCE [LARGE SCALE GENOMIC DNA]</scope>
    <source>
        <strain evidence="1 2">LaAM-08-1</strain>
    </source>
</reference>
<dbReference type="AlphaFoldDB" id="A0A0C9XI24"/>
<reference evidence="2" key="2">
    <citation type="submission" date="2015-01" db="EMBL/GenBank/DDBJ databases">
        <title>Evolutionary Origins and Diversification of the Mycorrhizal Mutualists.</title>
        <authorList>
            <consortium name="DOE Joint Genome Institute"/>
            <consortium name="Mycorrhizal Genomics Consortium"/>
            <person name="Kohler A."/>
            <person name="Kuo A."/>
            <person name="Nagy L.G."/>
            <person name="Floudas D."/>
            <person name="Copeland A."/>
            <person name="Barry K.W."/>
            <person name="Cichocki N."/>
            <person name="Veneault-Fourrey C."/>
            <person name="LaButti K."/>
            <person name="Lindquist E.A."/>
            <person name="Lipzen A."/>
            <person name="Lundell T."/>
            <person name="Morin E."/>
            <person name="Murat C."/>
            <person name="Riley R."/>
            <person name="Ohm R."/>
            <person name="Sun H."/>
            <person name="Tunlid A."/>
            <person name="Henrissat B."/>
            <person name="Grigoriev I.V."/>
            <person name="Hibbett D.S."/>
            <person name="Martin F."/>
        </authorList>
    </citation>
    <scope>NUCLEOTIDE SEQUENCE [LARGE SCALE GENOMIC DNA]</scope>
    <source>
        <strain evidence="2">LaAM-08-1</strain>
    </source>
</reference>
<sequence>MDFAIDTGWKQRQGAHHSSEYKEHFAAAPFPRNFCWPYSLGCGCLVLNRQLRSFLLFLIKTSAFNSLPPFEMLLWPFIALSLLFKALWPLPQHLSTGTTPLCLSPDFQI</sequence>
<accession>A0A0C9XI24</accession>
<evidence type="ECO:0000313" key="2">
    <source>
        <dbReference type="Proteomes" id="UP000054477"/>
    </source>
</evidence>
<evidence type="ECO:0000313" key="1">
    <source>
        <dbReference type="EMBL" id="KIJ95812.1"/>
    </source>
</evidence>
<organism evidence="1 2">
    <name type="scientific">Laccaria amethystina LaAM-08-1</name>
    <dbReference type="NCBI Taxonomy" id="1095629"/>
    <lineage>
        <taxon>Eukaryota</taxon>
        <taxon>Fungi</taxon>
        <taxon>Dikarya</taxon>
        <taxon>Basidiomycota</taxon>
        <taxon>Agaricomycotina</taxon>
        <taxon>Agaricomycetes</taxon>
        <taxon>Agaricomycetidae</taxon>
        <taxon>Agaricales</taxon>
        <taxon>Agaricineae</taxon>
        <taxon>Hydnangiaceae</taxon>
        <taxon>Laccaria</taxon>
    </lineage>
</organism>
<dbReference type="EMBL" id="KN838742">
    <property type="protein sequence ID" value="KIJ95812.1"/>
    <property type="molecule type" value="Genomic_DNA"/>
</dbReference>
<keyword evidence="2" id="KW-1185">Reference proteome</keyword>
<dbReference type="Proteomes" id="UP000054477">
    <property type="component" value="Unassembled WGS sequence"/>
</dbReference>
<gene>
    <name evidence="1" type="ORF">K443DRAFT_315548</name>
</gene>
<dbReference type="HOGENOM" id="CLU_2184393_0_0_1"/>
<proteinExistence type="predicted"/>